<evidence type="ECO:0000256" key="3">
    <source>
        <dbReference type="ARBA" id="ARBA00023002"/>
    </source>
</evidence>
<dbReference type="PANTHER" id="PTHR30011">
    <property type="entry name" value="ALKANESULFONATE MONOOXYGENASE-RELATED"/>
    <property type="match status" value="1"/>
</dbReference>
<dbReference type="Gene3D" id="3.20.20.30">
    <property type="entry name" value="Luciferase-like domain"/>
    <property type="match status" value="1"/>
</dbReference>
<dbReference type="Pfam" id="PF00296">
    <property type="entry name" value="Bac_luciferase"/>
    <property type="match status" value="1"/>
</dbReference>
<dbReference type="GO" id="GO:0016705">
    <property type="term" value="F:oxidoreductase activity, acting on paired donors, with incorporation or reduction of molecular oxygen"/>
    <property type="evidence" value="ECO:0007669"/>
    <property type="project" value="InterPro"/>
</dbReference>
<keyword evidence="4" id="KW-0503">Monooxygenase</keyword>
<dbReference type="EMBL" id="PDLN01000001">
    <property type="protein sequence ID" value="RDW95110.1"/>
    <property type="molecule type" value="Genomic_DNA"/>
</dbReference>
<accession>A0A3D8T972</accession>
<keyword evidence="8" id="KW-1185">Reference proteome</keyword>
<dbReference type="InterPro" id="IPR011251">
    <property type="entry name" value="Luciferase-like_dom"/>
</dbReference>
<proteinExistence type="inferred from homology"/>
<name>A0A3D8T972_9HELO</name>
<protein>
    <submittedName>
        <fullName evidence="7">Luciferase-like protein</fullName>
    </submittedName>
</protein>
<comment type="caution">
    <text evidence="7">The sequence shown here is derived from an EMBL/GenBank/DDBJ whole genome shotgun (WGS) entry which is preliminary data.</text>
</comment>
<evidence type="ECO:0000256" key="4">
    <source>
        <dbReference type="ARBA" id="ARBA00023033"/>
    </source>
</evidence>
<evidence type="ECO:0000313" key="7">
    <source>
        <dbReference type="EMBL" id="RDW95110.1"/>
    </source>
</evidence>
<dbReference type="InterPro" id="IPR016215">
    <property type="entry name" value="NTA_MOA"/>
</dbReference>
<dbReference type="AlphaFoldDB" id="A0A3D8T972"/>
<sequence length="511" mass="56559">MAKKQIHLNFFDITCTGNHMAIGLWRDPNDNSSTKDRLDYYIWMAKLAEKGKITSIFFADAYAGIDSPTSLTRIGAHKMLIADETYQGKFDAAYRGGSMVAQLEPTMFISAMAAVTKSVSFGITGSTSYIPPYTLARTWSTLDHVTNGRVGWNVVTSYSNTAAQAFGKDSVTPHDQRYVEADEYMELCYALWEGSWEDGAQIFDPKRGAYDPSKIHKIKFDGLYHRTNAVGQAHPSPQRTPLVFQAGSSPSGKAFAAKHAEAVFCGGGKPEDTAPFVKSVREAAAANGRDPTDIKFFPQITPILGRTLEEAEAKYERYKQCIDYEGGLSKISNFVNFDFSTLPLDEPFIFDDSGSENSIHTLQKTLKRYDKDGTLTPRKVGEGMAYCGFAPKPVGTPEMIADLMEQWMNEADIDGFNVSYVSNPESYEDVVELLVPELQRRGLMWDDYAVPGGTFRENMHRSPGDKLLPKTHPAEGLRYENLKMAGKTDAAGHVVIDKAKEAENLAEGSTH</sequence>
<dbReference type="OrthoDB" id="5561043at2759"/>
<dbReference type="InterPro" id="IPR051260">
    <property type="entry name" value="Diverse_substr_monoxygenases"/>
</dbReference>
<dbReference type="SUPFAM" id="SSF51679">
    <property type="entry name" value="Bacterial luciferase-like"/>
    <property type="match status" value="1"/>
</dbReference>
<dbReference type="InterPro" id="IPR036661">
    <property type="entry name" value="Luciferase-like_sf"/>
</dbReference>
<reference evidence="7 8" key="1">
    <citation type="journal article" date="2018" name="IMA Fungus">
        <title>IMA Genome-F 9: Draft genome sequence of Annulohypoxylon stygium, Aspergillus mulundensis, Berkeleyomyces basicola (syn. Thielaviopsis basicola), Ceratocystis smalleyi, two Cercospora beticola strains, Coleophoma cylindrospora, Fusarium fracticaudum, Phialophora cf. hyalina, and Morchella septimelata.</title>
        <authorList>
            <person name="Wingfield B.D."/>
            <person name="Bills G.F."/>
            <person name="Dong Y."/>
            <person name="Huang W."/>
            <person name="Nel W.J."/>
            <person name="Swalarsk-Parry B.S."/>
            <person name="Vaghefi N."/>
            <person name="Wilken P.M."/>
            <person name="An Z."/>
            <person name="de Beer Z.W."/>
            <person name="De Vos L."/>
            <person name="Chen L."/>
            <person name="Duong T.A."/>
            <person name="Gao Y."/>
            <person name="Hammerbacher A."/>
            <person name="Kikkert J.R."/>
            <person name="Li Y."/>
            <person name="Li H."/>
            <person name="Li K."/>
            <person name="Li Q."/>
            <person name="Liu X."/>
            <person name="Ma X."/>
            <person name="Naidoo K."/>
            <person name="Pethybridge S.J."/>
            <person name="Sun J."/>
            <person name="Steenkamp E.T."/>
            <person name="van der Nest M.A."/>
            <person name="van Wyk S."/>
            <person name="Wingfield M.J."/>
            <person name="Xiong C."/>
            <person name="Yue Q."/>
            <person name="Zhang X."/>
        </authorList>
    </citation>
    <scope>NUCLEOTIDE SEQUENCE [LARGE SCALE GENOMIC DNA]</scope>
    <source>
        <strain evidence="7 8">BP5796</strain>
    </source>
</reference>
<evidence type="ECO:0000256" key="2">
    <source>
        <dbReference type="ARBA" id="ARBA00022643"/>
    </source>
</evidence>
<evidence type="ECO:0000256" key="1">
    <source>
        <dbReference type="ARBA" id="ARBA00022630"/>
    </source>
</evidence>
<dbReference type="PANTHER" id="PTHR30011:SF16">
    <property type="entry name" value="C2H2 FINGER DOMAIN TRANSCRIPTION FACTOR (EUROFUNG)-RELATED"/>
    <property type="match status" value="1"/>
</dbReference>
<gene>
    <name evidence="7" type="ORF">BP5796_00873</name>
</gene>
<dbReference type="Proteomes" id="UP000256328">
    <property type="component" value="Unassembled WGS sequence"/>
</dbReference>
<keyword evidence="2" id="KW-0288">FMN</keyword>
<dbReference type="PIRSF" id="PIRSF000337">
    <property type="entry name" value="NTA_MOA"/>
    <property type="match status" value="1"/>
</dbReference>
<evidence type="ECO:0000259" key="6">
    <source>
        <dbReference type="Pfam" id="PF00296"/>
    </source>
</evidence>
<feature type="domain" description="Luciferase-like" evidence="6">
    <location>
        <begin position="33"/>
        <end position="407"/>
    </location>
</feature>
<dbReference type="GO" id="GO:0004497">
    <property type="term" value="F:monooxygenase activity"/>
    <property type="evidence" value="ECO:0007669"/>
    <property type="project" value="UniProtKB-KW"/>
</dbReference>
<keyword evidence="3" id="KW-0560">Oxidoreductase</keyword>
<evidence type="ECO:0000256" key="5">
    <source>
        <dbReference type="ARBA" id="ARBA00033748"/>
    </source>
</evidence>
<keyword evidence="1" id="KW-0285">Flavoprotein</keyword>
<evidence type="ECO:0000313" key="8">
    <source>
        <dbReference type="Proteomes" id="UP000256328"/>
    </source>
</evidence>
<comment type="similarity">
    <text evidence="5">Belongs to the NtaA/SnaA/DszA monooxygenase family.</text>
</comment>
<organism evidence="7 8">
    <name type="scientific">Coleophoma crateriformis</name>
    <dbReference type="NCBI Taxonomy" id="565419"/>
    <lineage>
        <taxon>Eukaryota</taxon>
        <taxon>Fungi</taxon>
        <taxon>Dikarya</taxon>
        <taxon>Ascomycota</taxon>
        <taxon>Pezizomycotina</taxon>
        <taxon>Leotiomycetes</taxon>
        <taxon>Helotiales</taxon>
        <taxon>Dermateaceae</taxon>
        <taxon>Coleophoma</taxon>
    </lineage>
</organism>
<dbReference type="NCBIfam" id="TIGR03860">
    <property type="entry name" value="FMN_nitrolo"/>
    <property type="match status" value="1"/>
</dbReference>